<dbReference type="EMBL" id="JANPWB010000015">
    <property type="protein sequence ID" value="KAJ1087726.1"/>
    <property type="molecule type" value="Genomic_DNA"/>
</dbReference>
<dbReference type="AlphaFoldDB" id="A0AAV7L7W3"/>
<reference evidence="2" key="1">
    <citation type="journal article" date="2022" name="bioRxiv">
        <title>Sequencing and chromosome-scale assembly of the giantPleurodeles waltlgenome.</title>
        <authorList>
            <person name="Brown T."/>
            <person name="Elewa A."/>
            <person name="Iarovenko S."/>
            <person name="Subramanian E."/>
            <person name="Araus A.J."/>
            <person name="Petzold A."/>
            <person name="Susuki M."/>
            <person name="Suzuki K.-i.T."/>
            <person name="Hayashi T."/>
            <person name="Toyoda A."/>
            <person name="Oliveira C."/>
            <person name="Osipova E."/>
            <person name="Leigh N.D."/>
            <person name="Simon A."/>
            <person name="Yun M.H."/>
        </authorList>
    </citation>
    <scope>NUCLEOTIDE SEQUENCE</scope>
    <source>
        <strain evidence="2">20211129_DDA</strain>
        <tissue evidence="2">Liver</tissue>
    </source>
</reference>
<feature type="compositionally biased region" description="Basic and acidic residues" evidence="1">
    <location>
        <begin position="1"/>
        <end position="14"/>
    </location>
</feature>
<evidence type="ECO:0000313" key="3">
    <source>
        <dbReference type="Proteomes" id="UP001066276"/>
    </source>
</evidence>
<accession>A0AAV7L7W3</accession>
<protein>
    <submittedName>
        <fullName evidence="2">Uncharacterized protein</fullName>
    </submittedName>
</protein>
<organism evidence="2 3">
    <name type="scientific">Pleurodeles waltl</name>
    <name type="common">Iberian ribbed newt</name>
    <dbReference type="NCBI Taxonomy" id="8319"/>
    <lineage>
        <taxon>Eukaryota</taxon>
        <taxon>Metazoa</taxon>
        <taxon>Chordata</taxon>
        <taxon>Craniata</taxon>
        <taxon>Vertebrata</taxon>
        <taxon>Euteleostomi</taxon>
        <taxon>Amphibia</taxon>
        <taxon>Batrachia</taxon>
        <taxon>Caudata</taxon>
        <taxon>Salamandroidea</taxon>
        <taxon>Salamandridae</taxon>
        <taxon>Pleurodelinae</taxon>
        <taxon>Pleurodeles</taxon>
    </lineage>
</organism>
<feature type="region of interest" description="Disordered" evidence="1">
    <location>
        <begin position="1"/>
        <end position="104"/>
    </location>
</feature>
<proteinExistence type="predicted"/>
<dbReference type="Proteomes" id="UP001066276">
    <property type="component" value="Chromosome 11"/>
</dbReference>
<gene>
    <name evidence="2" type="ORF">NDU88_000891</name>
</gene>
<evidence type="ECO:0000313" key="2">
    <source>
        <dbReference type="EMBL" id="KAJ1087726.1"/>
    </source>
</evidence>
<comment type="caution">
    <text evidence="2">The sequence shown here is derived from an EMBL/GenBank/DDBJ whole genome shotgun (WGS) entry which is preliminary data.</text>
</comment>
<feature type="compositionally biased region" description="Basic residues" evidence="1">
    <location>
        <begin position="90"/>
        <end position="104"/>
    </location>
</feature>
<sequence>MQIDVPRGHDETMKRGTPNVFPGGTAGRILSWDTGDFRGCDLKNLPSPEEAGEENTERGDRDVLSLWKSEVDTPTALRGEDVGPSFQEPRKRHGDRARRKSTGV</sequence>
<evidence type="ECO:0000256" key="1">
    <source>
        <dbReference type="SAM" id="MobiDB-lite"/>
    </source>
</evidence>
<name>A0AAV7L7W3_PLEWA</name>
<keyword evidence="3" id="KW-1185">Reference proteome</keyword>